<dbReference type="InterPro" id="IPR013785">
    <property type="entry name" value="Aldolase_TIM"/>
</dbReference>
<dbReference type="InterPro" id="IPR050377">
    <property type="entry name" value="Radical_SAM_PqqE_MftC-like"/>
</dbReference>
<gene>
    <name evidence="7" type="ORF">SAMN05421880_13911</name>
</gene>
<comment type="cofactor">
    <cofactor evidence="1">
        <name>[4Fe-4S] cluster</name>
        <dbReference type="ChEBI" id="CHEBI:49883"/>
    </cofactor>
</comment>
<dbReference type="Proteomes" id="UP000199561">
    <property type="component" value="Unassembled WGS sequence"/>
</dbReference>
<dbReference type="GO" id="GO:0003824">
    <property type="term" value="F:catalytic activity"/>
    <property type="evidence" value="ECO:0007669"/>
    <property type="project" value="InterPro"/>
</dbReference>
<dbReference type="GO" id="GO:0046872">
    <property type="term" value="F:metal ion binding"/>
    <property type="evidence" value="ECO:0007669"/>
    <property type="project" value="UniProtKB-KW"/>
</dbReference>
<dbReference type="RefSeq" id="WP_090672141.1">
    <property type="nucleotide sequence ID" value="NZ_FOUF01000039.1"/>
</dbReference>
<dbReference type="AlphaFoldDB" id="A0A1I4U5Y2"/>
<organism evidence="7 8">
    <name type="scientific">Nitrosomonas nitrosa</name>
    <dbReference type="NCBI Taxonomy" id="52442"/>
    <lineage>
        <taxon>Bacteria</taxon>
        <taxon>Pseudomonadati</taxon>
        <taxon>Pseudomonadota</taxon>
        <taxon>Betaproteobacteria</taxon>
        <taxon>Nitrosomonadales</taxon>
        <taxon>Nitrosomonadaceae</taxon>
        <taxon>Nitrosomonas</taxon>
    </lineage>
</organism>
<evidence type="ECO:0000256" key="5">
    <source>
        <dbReference type="ARBA" id="ARBA00023014"/>
    </source>
</evidence>
<evidence type="ECO:0000313" key="7">
    <source>
        <dbReference type="EMBL" id="SFM84337.1"/>
    </source>
</evidence>
<dbReference type="SUPFAM" id="SSF102114">
    <property type="entry name" value="Radical SAM enzymes"/>
    <property type="match status" value="1"/>
</dbReference>
<dbReference type="PROSITE" id="PS51918">
    <property type="entry name" value="RADICAL_SAM"/>
    <property type="match status" value="1"/>
</dbReference>
<keyword evidence="4" id="KW-0408">Iron</keyword>
<evidence type="ECO:0000259" key="6">
    <source>
        <dbReference type="PROSITE" id="PS51918"/>
    </source>
</evidence>
<evidence type="ECO:0000256" key="4">
    <source>
        <dbReference type="ARBA" id="ARBA00023004"/>
    </source>
</evidence>
<proteinExistence type="predicted"/>
<dbReference type="SFLD" id="SFLDS00029">
    <property type="entry name" value="Radical_SAM"/>
    <property type="match status" value="1"/>
</dbReference>
<dbReference type="STRING" id="52442.SAMN05421880_13911"/>
<dbReference type="Gene3D" id="3.20.20.70">
    <property type="entry name" value="Aldolase class I"/>
    <property type="match status" value="1"/>
</dbReference>
<dbReference type="GO" id="GO:0051536">
    <property type="term" value="F:iron-sulfur cluster binding"/>
    <property type="evidence" value="ECO:0007669"/>
    <property type="project" value="UniProtKB-KW"/>
</dbReference>
<dbReference type="Pfam" id="PF04055">
    <property type="entry name" value="Radical_SAM"/>
    <property type="match status" value="1"/>
</dbReference>
<evidence type="ECO:0000313" key="8">
    <source>
        <dbReference type="Proteomes" id="UP000199561"/>
    </source>
</evidence>
<dbReference type="SFLD" id="SFLDG01067">
    <property type="entry name" value="SPASM/twitch_domain_containing"/>
    <property type="match status" value="1"/>
</dbReference>
<dbReference type="EMBL" id="FOUF01000039">
    <property type="protein sequence ID" value="SFM84337.1"/>
    <property type="molecule type" value="Genomic_DNA"/>
</dbReference>
<keyword evidence="3" id="KW-0479">Metal-binding</keyword>
<feature type="domain" description="Radical SAM core" evidence="6">
    <location>
        <begin position="26"/>
        <end position="256"/>
    </location>
</feature>
<dbReference type="PANTHER" id="PTHR11228">
    <property type="entry name" value="RADICAL SAM DOMAIN PROTEIN"/>
    <property type="match status" value="1"/>
</dbReference>
<name>A0A1I4U5Y2_9PROT</name>
<dbReference type="PANTHER" id="PTHR11228:SF7">
    <property type="entry name" value="PQQA PEPTIDE CYCLASE"/>
    <property type="match status" value="1"/>
</dbReference>
<keyword evidence="8" id="KW-1185">Reference proteome</keyword>
<dbReference type="CDD" id="cd01335">
    <property type="entry name" value="Radical_SAM"/>
    <property type="match status" value="1"/>
</dbReference>
<sequence>MDIKAIPHATEPVERFERSKQWYRTPEGEPRGFIQSHELEEVWFHTGTACNLACPFCLEGSKPGDNRLQLIRFSDVKPFIDEAVSLGVQQFSFTGGEPFVNKDIVRILDTALEHRPCLVLTNATEPLSKRLKQLEPLLERPHPLHFRVSLDHFDATRHDKGRGQGMFARALEGMRSLYKMGFSLSIAHQVIPEMDAAEVAMRFGDIFQAADLPVDLPRIEFPEFHPPAADVSVPQITTQCMITYQTEKSRKQFMCAFSRMVVKMNGRMRVYACTLVDDDPDYALAETLADSLQVPVSMKHHRCYSCFRFGASCSELK</sequence>
<evidence type="ECO:0000256" key="2">
    <source>
        <dbReference type="ARBA" id="ARBA00022691"/>
    </source>
</evidence>
<keyword evidence="2" id="KW-0949">S-adenosyl-L-methionine</keyword>
<evidence type="ECO:0000256" key="3">
    <source>
        <dbReference type="ARBA" id="ARBA00022723"/>
    </source>
</evidence>
<dbReference type="InterPro" id="IPR007197">
    <property type="entry name" value="rSAM"/>
</dbReference>
<protein>
    <submittedName>
        <fullName evidence="7">4Fe-4S single cluster domain-containing protein</fullName>
    </submittedName>
</protein>
<reference evidence="7 8" key="1">
    <citation type="submission" date="2016-10" db="EMBL/GenBank/DDBJ databases">
        <authorList>
            <person name="de Groot N.N."/>
        </authorList>
    </citation>
    <scope>NUCLEOTIDE SEQUENCE [LARGE SCALE GENOMIC DNA]</scope>
    <source>
        <strain evidence="7 8">Nm146</strain>
    </source>
</reference>
<accession>A0A1I4U5Y2</accession>
<evidence type="ECO:0000256" key="1">
    <source>
        <dbReference type="ARBA" id="ARBA00001966"/>
    </source>
</evidence>
<keyword evidence="5" id="KW-0411">Iron-sulfur</keyword>
<dbReference type="InterPro" id="IPR058240">
    <property type="entry name" value="rSAM_sf"/>
</dbReference>